<dbReference type="EMBL" id="CADCTT010000393">
    <property type="protein sequence ID" value="CAA9337431.1"/>
    <property type="molecule type" value="Genomic_DNA"/>
</dbReference>
<accession>A0A6J4LME0</accession>
<feature type="non-terminal residue" evidence="2">
    <location>
        <position position="1"/>
    </location>
</feature>
<evidence type="ECO:0000313" key="2">
    <source>
        <dbReference type="EMBL" id="CAA9337431.1"/>
    </source>
</evidence>
<feature type="non-terminal residue" evidence="2">
    <location>
        <position position="42"/>
    </location>
</feature>
<reference evidence="2" key="1">
    <citation type="submission" date="2020-02" db="EMBL/GenBank/DDBJ databases">
        <authorList>
            <person name="Meier V. D."/>
        </authorList>
    </citation>
    <scope>NUCLEOTIDE SEQUENCE</scope>
    <source>
        <strain evidence="2">AVDCRST_MAG61</strain>
    </source>
</reference>
<keyword evidence="2" id="KW-0645">Protease</keyword>
<organism evidence="2">
    <name type="scientific">uncultured Friedmanniella sp</name>
    <dbReference type="NCBI Taxonomy" id="335381"/>
    <lineage>
        <taxon>Bacteria</taxon>
        <taxon>Bacillati</taxon>
        <taxon>Actinomycetota</taxon>
        <taxon>Actinomycetes</taxon>
        <taxon>Propionibacteriales</taxon>
        <taxon>Nocardioidaceae</taxon>
        <taxon>Friedmanniella</taxon>
        <taxon>environmental samples</taxon>
    </lineage>
</organism>
<protein>
    <submittedName>
        <fullName evidence="2">Membrane-associated zinc metalloprotease</fullName>
    </submittedName>
</protein>
<gene>
    <name evidence="2" type="ORF">AVDCRST_MAG61-3228</name>
</gene>
<dbReference type="GO" id="GO:0008237">
    <property type="term" value="F:metallopeptidase activity"/>
    <property type="evidence" value="ECO:0007669"/>
    <property type="project" value="UniProtKB-KW"/>
</dbReference>
<name>A0A6J4LME0_9ACTN</name>
<keyword evidence="2" id="KW-0378">Hydrolase</keyword>
<evidence type="ECO:0000256" key="1">
    <source>
        <dbReference type="SAM" id="MobiDB-lite"/>
    </source>
</evidence>
<feature type="region of interest" description="Disordered" evidence="1">
    <location>
        <begin position="1"/>
        <end position="42"/>
    </location>
</feature>
<dbReference type="AlphaFoldDB" id="A0A6J4LME0"/>
<proteinExistence type="predicted"/>
<keyword evidence="2" id="KW-0482">Metalloprotease</keyword>
<dbReference type="GO" id="GO:0006508">
    <property type="term" value="P:proteolysis"/>
    <property type="evidence" value="ECO:0007669"/>
    <property type="project" value="UniProtKB-KW"/>
</dbReference>
<sequence>DRTPATSTSPSSCRSPTSWPACCSSWGSCSSPATSSPLSGSD</sequence>